<evidence type="ECO:0008006" key="4">
    <source>
        <dbReference type="Google" id="ProtNLM"/>
    </source>
</evidence>
<keyword evidence="1" id="KW-1133">Transmembrane helix</keyword>
<reference evidence="2 3" key="1">
    <citation type="submission" date="2016-08" db="EMBL/GenBank/DDBJ databases">
        <authorList>
            <person name="Loux V."/>
            <person name="Rue O."/>
        </authorList>
    </citation>
    <scope>NUCLEOTIDE SEQUENCE [LARGE SCALE GENOMIC DNA]</scope>
    <source>
        <strain evidence="2 3">AFSSA_08CEB44bac</strain>
    </source>
</reference>
<evidence type="ECO:0000313" key="2">
    <source>
        <dbReference type="EMBL" id="SCL84372.1"/>
    </source>
</evidence>
<sequence length="279" mass="30075">MDDKQVKHLLKNWKLHAVVFCIVLLTEFIGPFYIKLGIGIILLLPMLYAFLIGLLSYFSPLIQKEHAKNLEPIIVTGVTLTIAKTGVVIGPQLQVLLSAGPALLLQELGHIGTIILALPIAMLLGFKREAIGMTHSIGREPNVGLITNKYGFNSPEGHGVMAIYIFGTVFGALFFGVLAGLLATFKIFHPYSLAMASGIGSGSMMAASSGALVASFPSLQDEIIAFAGASNLISLSTGLYVSMLISLPLTEKTYNLLDKRRMKKKDSVVKEEKSDVNNI</sequence>
<dbReference type="AlphaFoldDB" id="A0AAX2CD04"/>
<dbReference type="EMBL" id="FMIK01000015">
    <property type="protein sequence ID" value="SCL84372.1"/>
    <property type="molecule type" value="Genomic_DNA"/>
</dbReference>
<proteinExistence type="predicted"/>
<gene>
    <name evidence="2" type="ORF">BCB44BAC_00546</name>
</gene>
<accession>A0AAX2CD04</accession>
<dbReference type="RefSeq" id="WP_011983586.1">
    <property type="nucleotide sequence ID" value="NZ_CP024101.1"/>
</dbReference>
<feature type="transmembrane region" description="Helical" evidence="1">
    <location>
        <begin position="40"/>
        <end position="58"/>
    </location>
</feature>
<comment type="caution">
    <text evidence="2">The sequence shown here is derived from an EMBL/GenBank/DDBJ whole genome shotgun (WGS) entry which is preliminary data.</text>
</comment>
<evidence type="ECO:0000256" key="1">
    <source>
        <dbReference type="SAM" id="Phobius"/>
    </source>
</evidence>
<name>A0AAX2CD04_9BACI</name>
<dbReference type="InterPro" id="IPR021450">
    <property type="entry name" value="DUF3100"/>
</dbReference>
<organism evidence="2 3">
    <name type="scientific">Bacillus cytotoxicus</name>
    <dbReference type="NCBI Taxonomy" id="580165"/>
    <lineage>
        <taxon>Bacteria</taxon>
        <taxon>Bacillati</taxon>
        <taxon>Bacillota</taxon>
        <taxon>Bacilli</taxon>
        <taxon>Bacillales</taxon>
        <taxon>Bacillaceae</taxon>
        <taxon>Bacillus</taxon>
        <taxon>Bacillus cereus group</taxon>
    </lineage>
</organism>
<feature type="transmembrane region" description="Helical" evidence="1">
    <location>
        <begin position="70"/>
        <end position="89"/>
    </location>
</feature>
<dbReference type="GeneID" id="33895837"/>
<feature type="transmembrane region" description="Helical" evidence="1">
    <location>
        <begin position="162"/>
        <end position="185"/>
    </location>
</feature>
<keyword evidence="1" id="KW-0472">Membrane</keyword>
<dbReference type="Proteomes" id="UP000242164">
    <property type="component" value="Unassembled WGS sequence"/>
</dbReference>
<feature type="transmembrane region" description="Helical" evidence="1">
    <location>
        <begin position="12"/>
        <end position="34"/>
    </location>
</feature>
<evidence type="ECO:0000313" key="3">
    <source>
        <dbReference type="Proteomes" id="UP000242164"/>
    </source>
</evidence>
<feature type="transmembrane region" description="Helical" evidence="1">
    <location>
        <begin position="109"/>
        <end position="126"/>
    </location>
</feature>
<protein>
    <recommendedName>
        <fullName evidence="4">DUF3100 domain-containing protein</fullName>
    </recommendedName>
</protein>
<dbReference type="Pfam" id="PF11299">
    <property type="entry name" value="DUF3100"/>
    <property type="match status" value="1"/>
</dbReference>
<feature type="transmembrane region" description="Helical" evidence="1">
    <location>
        <begin position="223"/>
        <end position="247"/>
    </location>
</feature>
<keyword evidence="1" id="KW-0812">Transmembrane</keyword>
<feature type="transmembrane region" description="Helical" evidence="1">
    <location>
        <begin position="191"/>
        <end position="216"/>
    </location>
</feature>